<dbReference type="Gene3D" id="1.10.760.10">
    <property type="entry name" value="Cytochrome c-like domain"/>
    <property type="match status" value="1"/>
</dbReference>
<keyword evidence="1" id="KW-0813">Transport</keyword>
<evidence type="ECO:0000256" key="3">
    <source>
        <dbReference type="ARBA" id="ARBA00022723"/>
    </source>
</evidence>
<comment type="caution">
    <text evidence="9">The sequence shown here is derived from an EMBL/GenBank/DDBJ whole genome shotgun (WGS) entry which is preliminary data.</text>
</comment>
<dbReference type="PANTHER" id="PTHR11961">
    <property type="entry name" value="CYTOCHROME C"/>
    <property type="match status" value="1"/>
</dbReference>
<dbReference type="EMBL" id="JBHRXI010000010">
    <property type="protein sequence ID" value="MFC3614226.1"/>
    <property type="molecule type" value="Genomic_DNA"/>
</dbReference>
<evidence type="ECO:0000313" key="9">
    <source>
        <dbReference type="EMBL" id="MFC3614226.1"/>
    </source>
</evidence>
<keyword evidence="4" id="KW-0249">Electron transport</keyword>
<dbReference type="SUPFAM" id="SSF46626">
    <property type="entry name" value="Cytochrome c"/>
    <property type="match status" value="1"/>
</dbReference>
<gene>
    <name evidence="9" type="ORF">ACFORG_10685</name>
</gene>
<evidence type="ECO:0000256" key="7">
    <source>
        <dbReference type="SAM" id="SignalP"/>
    </source>
</evidence>
<evidence type="ECO:0000256" key="1">
    <source>
        <dbReference type="ARBA" id="ARBA00022448"/>
    </source>
</evidence>
<evidence type="ECO:0000256" key="5">
    <source>
        <dbReference type="ARBA" id="ARBA00023004"/>
    </source>
</evidence>
<name>A0ABV7TFX1_9RHOB</name>
<keyword evidence="10" id="KW-1185">Reference proteome</keyword>
<dbReference type="Proteomes" id="UP001595629">
    <property type="component" value="Unassembled WGS sequence"/>
</dbReference>
<feature type="domain" description="Cytochrome c" evidence="8">
    <location>
        <begin position="26"/>
        <end position="142"/>
    </location>
</feature>
<feature type="chain" id="PRO_5045848785" evidence="7">
    <location>
        <begin position="21"/>
        <end position="147"/>
    </location>
</feature>
<dbReference type="InterPro" id="IPR002327">
    <property type="entry name" value="Cyt_c_1A/1B"/>
</dbReference>
<dbReference type="InterPro" id="IPR009056">
    <property type="entry name" value="Cyt_c-like_dom"/>
</dbReference>
<evidence type="ECO:0000259" key="8">
    <source>
        <dbReference type="PROSITE" id="PS51007"/>
    </source>
</evidence>
<dbReference type="InterPro" id="IPR036909">
    <property type="entry name" value="Cyt_c-like_dom_sf"/>
</dbReference>
<protein>
    <submittedName>
        <fullName evidence="9">C-type cytochrome</fullName>
    </submittedName>
</protein>
<proteinExistence type="predicted"/>
<keyword evidence="3 6" id="KW-0479">Metal-binding</keyword>
<evidence type="ECO:0000256" key="2">
    <source>
        <dbReference type="ARBA" id="ARBA00022617"/>
    </source>
</evidence>
<dbReference type="RefSeq" id="WP_386735420.1">
    <property type="nucleotide sequence ID" value="NZ_JBHRXI010000010.1"/>
</dbReference>
<reference evidence="10" key="1">
    <citation type="journal article" date="2019" name="Int. J. Syst. Evol. Microbiol.">
        <title>The Global Catalogue of Microorganisms (GCM) 10K type strain sequencing project: providing services to taxonomists for standard genome sequencing and annotation.</title>
        <authorList>
            <consortium name="The Broad Institute Genomics Platform"/>
            <consortium name="The Broad Institute Genome Sequencing Center for Infectious Disease"/>
            <person name="Wu L."/>
            <person name="Ma J."/>
        </authorList>
    </citation>
    <scope>NUCLEOTIDE SEQUENCE [LARGE SCALE GENOMIC DNA]</scope>
    <source>
        <strain evidence="10">KCTC 42911</strain>
    </source>
</reference>
<sequence>MKFTIIAAFAATAAAGAAYAEAHASGDAEAGESVYRQCRSCHMIVDADGNDIQKGGKTGPNLYGVFERTAGSVEDFRYSDAMVSAGEAGLAWNEEDFVAYVQDPTGYLREYLDDSSARGKMSYRVRSEEDARDVWAYLVSVGPAPES</sequence>
<feature type="signal peptide" evidence="7">
    <location>
        <begin position="1"/>
        <end position="20"/>
    </location>
</feature>
<keyword evidence="2 6" id="KW-0349">Heme</keyword>
<dbReference type="PROSITE" id="PS51007">
    <property type="entry name" value="CYTC"/>
    <property type="match status" value="1"/>
</dbReference>
<keyword evidence="7" id="KW-0732">Signal</keyword>
<evidence type="ECO:0000313" key="10">
    <source>
        <dbReference type="Proteomes" id="UP001595629"/>
    </source>
</evidence>
<accession>A0ABV7TFX1</accession>
<keyword evidence="5 6" id="KW-0408">Iron</keyword>
<evidence type="ECO:0000256" key="4">
    <source>
        <dbReference type="ARBA" id="ARBA00022982"/>
    </source>
</evidence>
<organism evidence="9 10">
    <name type="scientific">Lutimaribacter marinistellae</name>
    <dbReference type="NCBI Taxonomy" id="1820329"/>
    <lineage>
        <taxon>Bacteria</taxon>
        <taxon>Pseudomonadati</taxon>
        <taxon>Pseudomonadota</taxon>
        <taxon>Alphaproteobacteria</taxon>
        <taxon>Rhodobacterales</taxon>
        <taxon>Roseobacteraceae</taxon>
        <taxon>Lutimaribacter</taxon>
    </lineage>
</organism>
<evidence type="ECO:0000256" key="6">
    <source>
        <dbReference type="PROSITE-ProRule" id="PRU00433"/>
    </source>
</evidence>